<keyword evidence="4 6" id="KW-1133">Transmembrane helix</keyword>
<dbReference type="InParanoid" id="G4Q7I2"/>
<evidence type="ECO:0000256" key="2">
    <source>
        <dbReference type="ARBA" id="ARBA00022475"/>
    </source>
</evidence>
<dbReference type="GO" id="GO:0005886">
    <property type="term" value="C:plasma membrane"/>
    <property type="evidence" value="ECO:0007669"/>
    <property type="project" value="UniProtKB-SubCell"/>
</dbReference>
<reference evidence="7 8" key="1">
    <citation type="journal article" date="2011" name="J. Bacteriol.">
        <title>Complete genome sequence of Acidaminococcus intestini RYC-MR95, a Gram-negative bacterium from the phylum Firmicutes.</title>
        <authorList>
            <person name="D'Auria G."/>
            <person name="Galan J.C."/>
            <person name="Rodriguez-Alcayna M."/>
            <person name="Moya A."/>
            <person name="Baquero F."/>
            <person name="Latorre A."/>
        </authorList>
    </citation>
    <scope>NUCLEOTIDE SEQUENCE [LARGE SCALE GENOMIC DNA]</scope>
    <source>
        <strain evidence="7 8">RyC-MR95</strain>
    </source>
</reference>
<evidence type="ECO:0000256" key="4">
    <source>
        <dbReference type="ARBA" id="ARBA00022989"/>
    </source>
</evidence>
<protein>
    <recommendedName>
        <fullName evidence="9">YitT family protein</fullName>
    </recommendedName>
</protein>
<evidence type="ECO:0000256" key="3">
    <source>
        <dbReference type="ARBA" id="ARBA00022692"/>
    </source>
</evidence>
<evidence type="ECO:0000256" key="6">
    <source>
        <dbReference type="SAM" id="Phobius"/>
    </source>
</evidence>
<dbReference type="InterPro" id="IPR051461">
    <property type="entry name" value="UPF0750_membrane"/>
</dbReference>
<dbReference type="Pfam" id="PF02588">
    <property type="entry name" value="YitT_membrane"/>
    <property type="match status" value="1"/>
</dbReference>
<gene>
    <name evidence="7" type="ordered locus">Acin_1095</name>
</gene>
<dbReference type="HOGENOM" id="CLU_063199_4_1_9"/>
<dbReference type="Proteomes" id="UP000007093">
    <property type="component" value="Chromosome"/>
</dbReference>
<keyword evidence="8" id="KW-1185">Reference proteome</keyword>
<dbReference type="STRING" id="568816.Acin_1095"/>
<feature type="transmembrane region" description="Helical" evidence="6">
    <location>
        <begin position="7"/>
        <end position="26"/>
    </location>
</feature>
<keyword evidence="5 6" id="KW-0472">Membrane</keyword>
<feature type="transmembrane region" description="Helical" evidence="6">
    <location>
        <begin position="46"/>
        <end position="67"/>
    </location>
</feature>
<dbReference type="KEGG" id="ain:Acin_1095"/>
<keyword evidence="3 6" id="KW-0812">Transmembrane</keyword>
<dbReference type="AlphaFoldDB" id="G4Q7I2"/>
<dbReference type="PANTHER" id="PTHR33545:SF9">
    <property type="entry name" value="UPF0750 MEMBRANE PROTEIN YITE"/>
    <property type="match status" value="1"/>
</dbReference>
<dbReference type="EMBL" id="CP003058">
    <property type="protein sequence ID" value="AEQ22321.1"/>
    <property type="molecule type" value="Genomic_DNA"/>
</dbReference>
<dbReference type="eggNOG" id="COG1284">
    <property type="taxonomic scope" value="Bacteria"/>
</dbReference>
<organism evidence="7 8">
    <name type="scientific">Acidaminococcus intestini (strain RyC-MR95)</name>
    <dbReference type="NCBI Taxonomy" id="568816"/>
    <lineage>
        <taxon>Bacteria</taxon>
        <taxon>Bacillati</taxon>
        <taxon>Bacillota</taxon>
        <taxon>Negativicutes</taxon>
        <taxon>Acidaminococcales</taxon>
        <taxon>Acidaminococcaceae</taxon>
        <taxon>Acidaminococcus</taxon>
    </lineage>
</organism>
<dbReference type="PANTHER" id="PTHR33545">
    <property type="entry name" value="UPF0750 MEMBRANE PROTEIN YITT-RELATED"/>
    <property type="match status" value="1"/>
</dbReference>
<name>G4Q7I2_ACIIR</name>
<feature type="transmembrane region" description="Helical" evidence="6">
    <location>
        <begin position="151"/>
        <end position="167"/>
    </location>
</feature>
<feature type="transmembrane region" description="Helical" evidence="6">
    <location>
        <begin position="173"/>
        <end position="192"/>
    </location>
</feature>
<evidence type="ECO:0008006" key="9">
    <source>
        <dbReference type="Google" id="ProtNLM"/>
    </source>
</evidence>
<accession>G4Q7I2</accession>
<evidence type="ECO:0000313" key="7">
    <source>
        <dbReference type="EMBL" id="AEQ22321.1"/>
    </source>
</evidence>
<evidence type="ECO:0000313" key="8">
    <source>
        <dbReference type="Proteomes" id="UP000007093"/>
    </source>
</evidence>
<dbReference type="InterPro" id="IPR003740">
    <property type="entry name" value="YitT"/>
</dbReference>
<feature type="transmembrane region" description="Helical" evidence="6">
    <location>
        <begin position="79"/>
        <end position="99"/>
    </location>
</feature>
<evidence type="ECO:0000256" key="5">
    <source>
        <dbReference type="ARBA" id="ARBA00023136"/>
    </source>
</evidence>
<dbReference type="PATRIC" id="fig|568816.4.peg.1052"/>
<sequence>MQTRNRQFVSVLIGAFIYAVSMVSLVKPVHIAPGGATGVALMLNYLFGLPVGAMSFFVNVPLLAAAWKTLGPRFVLKTTATVLLCSFFMDKVAAVYFPVYAGPRFLGALLGGAISGIGITFLFKAECTTGGADILAFIIHKYFPQLSMGRIFFYLNALVLVSSIFVFREIWAGFYGVVCLTATSKILDFLLIRLNQSR</sequence>
<proteinExistence type="predicted"/>
<comment type="subcellular location">
    <subcellularLocation>
        <location evidence="1">Cell membrane</location>
        <topology evidence="1">Multi-pass membrane protein</topology>
    </subcellularLocation>
</comment>
<dbReference type="GeneID" id="92878665"/>
<keyword evidence="2" id="KW-1003">Cell membrane</keyword>
<evidence type="ECO:0000256" key="1">
    <source>
        <dbReference type="ARBA" id="ARBA00004651"/>
    </source>
</evidence>
<dbReference type="RefSeq" id="WP_014128441.1">
    <property type="nucleotide sequence ID" value="NC_016077.1"/>
</dbReference>